<accession>A0AAN6PCT8</accession>
<name>A0AAN6PCT8_9PEZI</name>
<keyword evidence="2" id="KW-1185">Reference proteome</keyword>
<reference evidence="2" key="1">
    <citation type="journal article" date="2023" name="Mol. Phylogenet. Evol.">
        <title>Genome-scale phylogeny and comparative genomics of the fungal order Sordariales.</title>
        <authorList>
            <person name="Hensen N."/>
            <person name="Bonometti L."/>
            <person name="Westerberg I."/>
            <person name="Brannstrom I.O."/>
            <person name="Guillou S."/>
            <person name="Cros-Aarteil S."/>
            <person name="Calhoun S."/>
            <person name="Haridas S."/>
            <person name="Kuo A."/>
            <person name="Mondo S."/>
            <person name="Pangilinan J."/>
            <person name="Riley R."/>
            <person name="LaButti K."/>
            <person name="Andreopoulos B."/>
            <person name="Lipzen A."/>
            <person name="Chen C."/>
            <person name="Yan M."/>
            <person name="Daum C."/>
            <person name="Ng V."/>
            <person name="Clum A."/>
            <person name="Steindorff A."/>
            <person name="Ohm R.A."/>
            <person name="Martin F."/>
            <person name="Silar P."/>
            <person name="Natvig D.O."/>
            <person name="Lalanne C."/>
            <person name="Gautier V."/>
            <person name="Ament-Velasquez S.L."/>
            <person name="Kruys A."/>
            <person name="Hutchinson M.I."/>
            <person name="Powell A.J."/>
            <person name="Barry K."/>
            <person name="Miller A.N."/>
            <person name="Grigoriev I.V."/>
            <person name="Debuchy R."/>
            <person name="Gladieux P."/>
            <person name="Hiltunen Thoren M."/>
            <person name="Johannesson H."/>
        </authorList>
    </citation>
    <scope>NUCLEOTIDE SEQUENCE [LARGE SCALE GENOMIC DNA]</scope>
    <source>
        <strain evidence="2">CBS 284.82</strain>
    </source>
</reference>
<dbReference type="EMBL" id="MU854481">
    <property type="protein sequence ID" value="KAK4034403.1"/>
    <property type="molecule type" value="Genomic_DNA"/>
</dbReference>
<comment type="caution">
    <text evidence="1">The sequence shown here is derived from an EMBL/GenBank/DDBJ whole genome shotgun (WGS) entry which is preliminary data.</text>
</comment>
<dbReference type="AlphaFoldDB" id="A0AAN6PCT8"/>
<protein>
    <submittedName>
        <fullName evidence="1">Uncharacterized protein</fullName>
    </submittedName>
</protein>
<gene>
    <name evidence="1" type="ORF">C8A01DRAFT_39129</name>
</gene>
<evidence type="ECO:0000313" key="2">
    <source>
        <dbReference type="Proteomes" id="UP001303115"/>
    </source>
</evidence>
<organism evidence="1 2">
    <name type="scientific">Parachaetomium inaequale</name>
    <dbReference type="NCBI Taxonomy" id="2588326"/>
    <lineage>
        <taxon>Eukaryota</taxon>
        <taxon>Fungi</taxon>
        <taxon>Dikarya</taxon>
        <taxon>Ascomycota</taxon>
        <taxon>Pezizomycotina</taxon>
        <taxon>Sordariomycetes</taxon>
        <taxon>Sordariomycetidae</taxon>
        <taxon>Sordariales</taxon>
        <taxon>Chaetomiaceae</taxon>
        <taxon>Parachaetomium</taxon>
    </lineage>
</organism>
<proteinExistence type="predicted"/>
<evidence type="ECO:0000313" key="1">
    <source>
        <dbReference type="EMBL" id="KAK4034403.1"/>
    </source>
</evidence>
<sequence>MEAYDKALETHSGTIDGFWEWWWTTLEPLLPELPAEQRRRTFGDYETKSVTASHINRARPPFQLWDYNHIYDEKNLEVTSGGCSDTGLDFIDEIRQYFADILPQDHFDGDAAEECQEDDKDAISLEGITLNVQETEV</sequence>
<dbReference type="Proteomes" id="UP001303115">
    <property type="component" value="Unassembled WGS sequence"/>
</dbReference>